<evidence type="ECO:0000313" key="4">
    <source>
        <dbReference type="Proteomes" id="UP000276215"/>
    </source>
</evidence>
<keyword evidence="2" id="KW-1133">Transmembrane helix</keyword>
<name>A0A3N4JU03_9PEZI</name>
<keyword evidence="4" id="KW-1185">Reference proteome</keyword>
<organism evidence="3 4">
    <name type="scientific">Choiromyces venosus 120613-1</name>
    <dbReference type="NCBI Taxonomy" id="1336337"/>
    <lineage>
        <taxon>Eukaryota</taxon>
        <taxon>Fungi</taxon>
        <taxon>Dikarya</taxon>
        <taxon>Ascomycota</taxon>
        <taxon>Pezizomycotina</taxon>
        <taxon>Pezizomycetes</taxon>
        <taxon>Pezizales</taxon>
        <taxon>Tuberaceae</taxon>
        <taxon>Choiromyces</taxon>
    </lineage>
</organism>
<dbReference type="Proteomes" id="UP000276215">
    <property type="component" value="Unassembled WGS sequence"/>
</dbReference>
<proteinExistence type="predicted"/>
<keyword evidence="2" id="KW-0812">Transmembrane</keyword>
<dbReference type="AlphaFoldDB" id="A0A3N4JU03"/>
<dbReference type="EMBL" id="ML120386">
    <property type="protein sequence ID" value="RPA99650.1"/>
    <property type="molecule type" value="Genomic_DNA"/>
</dbReference>
<evidence type="ECO:0000313" key="3">
    <source>
        <dbReference type="EMBL" id="RPA99650.1"/>
    </source>
</evidence>
<feature type="transmembrane region" description="Helical" evidence="2">
    <location>
        <begin position="97"/>
        <end position="121"/>
    </location>
</feature>
<feature type="region of interest" description="Disordered" evidence="1">
    <location>
        <begin position="1"/>
        <end position="81"/>
    </location>
</feature>
<accession>A0A3N4JU03</accession>
<sequence length="158" mass="17196">MRAQLPVIHTSVFGDDEDMGGMTATGDSGQLHFTPNEPVAEEEPAEPTIPEPPELSQAPPEKPADSETENLNSAPILEPIPPPKPPRLSAVGALTHFFLRFYLLILSFFFVTSTYVFFYFFTLTASDWIMGGDLVIEREVGGCFINSVICPPAVPVVG</sequence>
<keyword evidence="2" id="KW-0472">Membrane</keyword>
<gene>
    <name evidence="3" type="ORF">L873DRAFT_1789571</name>
</gene>
<protein>
    <submittedName>
        <fullName evidence="3">Uncharacterized protein</fullName>
    </submittedName>
</protein>
<evidence type="ECO:0000256" key="1">
    <source>
        <dbReference type="SAM" id="MobiDB-lite"/>
    </source>
</evidence>
<evidence type="ECO:0000256" key="2">
    <source>
        <dbReference type="SAM" id="Phobius"/>
    </source>
</evidence>
<reference evidence="3 4" key="1">
    <citation type="journal article" date="2018" name="Nat. Ecol. Evol.">
        <title>Pezizomycetes genomes reveal the molecular basis of ectomycorrhizal truffle lifestyle.</title>
        <authorList>
            <person name="Murat C."/>
            <person name="Payen T."/>
            <person name="Noel B."/>
            <person name="Kuo A."/>
            <person name="Morin E."/>
            <person name="Chen J."/>
            <person name="Kohler A."/>
            <person name="Krizsan K."/>
            <person name="Balestrini R."/>
            <person name="Da Silva C."/>
            <person name="Montanini B."/>
            <person name="Hainaut M."/>
            <person name="Levati E."/>
            <person name="Barry K.W."/>
            <person name="Belfiori B."/>
            <person name="Cichocki N."/>
            <person name="Clum A."/>
            <person name="Dockter R.B."/>
            <person name="Fauchery L."/>
            <person name="Guy J."/>
            <person name="Iotti M."/>
            <person name="Le Tacon F."/>
            <person name="Lindquist E.A."/>
            <person name="Lipzen A."/>
            <person name="Malagnac F."/>
            <person name="Mello A."/>
            <person name="Molinier V."/>
            <person name="Miyauchi S."/>
            <person name="Poulain J."/>
            <person name="Riccioni C."/>
            <person name="Rubini A."/>
            <person name="Sitrit Y."/>
            <person name="Splivallo R."/>
            <person name="Traeger S."/>
            <person name="Wang M."/>
            <person name="Zifcakova L."/>
            <person name="Wipf D."/>
            <person name="Zambonelli A."/>
            <person name="Paolocci F."/>
            <person name="Nowrousian M."/>
            <person name="Ottonello S."/>
            <person name="Baldrian P."/>
            <person name="Spatafora J.W."/>
            <person name="Henrissat B."/>
            <person name="Nagy L.G."/>
            <person name="Aury J.M."/>
            <person name="Wincker P."/>
            <person name="Grigoriev I.V."/>
            <person name="Bonfante P."/>
            <person name="Martin F.M."/>
        </authorList>
    </citation>
    <scope>NUCLEOTIDE SEQUENCE [LARGE SCALE GENOMIC DNA]</scope>
    <source>
        <strain evidence="3 4">120613-1</strain>
    </source>
</reference>